<dbReference type="Proteomes" id="UP000308652">
    <property type="component" value="Unassembled WGS sequence"/>
</dbReference>
<gene>
    <name evidence="2" type="ORF">BDQ12DRAFT_685169</name>
</gene>
<reference evidence="2 3" key="1">
    <citation type="journal article" date="2019" name="Nat. Ecol. Evol.">
        <title>Megaphylogeny resolves global patterns of mushroom evolution.</title>
        <authorList>
            <person name="Varga T."/>
            <person name="Krizsan K."/>
            <person name="Foldi C."/>
            <person name="Dima B."/>
            <person name="Sanchez-Garcia M."/>
            <person name="Sanchez-Ramirez S."/>
            <person name="Szollosi G.J."/>
            <person name="Szarkandi J.G."/>
            <person name="Papp V."/>
            <person name="Albert L."/>
            <person name="Andreopoulos W."/>
            <person name="Angelini C."/>
            <person name="Antonin V."/>
            <person name="Barry K.W."/>
            <person name="Bougher N.L."/>
            <person name="Buchanan P."/>
            <person name="Buyck B."/>
            <person name="Bense V."/>
            <person name="Catcheside P."/>
            <person name="Chovatia M."/>
            <person name="Cooper J."/>
            <person name="Damon W."/>
            <person name="Desjardin D."/>
            <person name="Finy P."/>
            <person name="Geml J."/>
            <person name="Haridas S."/>
            <person name="Hughes K."/>
            <person name="Justo A."/>
            <person name="Karasinski D."/>
            <person name="Kautmanova I."/>
            <person name="Kiss B."/>
            <person name="Kocsube S."/>
            <person name="Kotiranta H."/>
            <person name="LaButti K.M."/>
            <person name="Lechner B.E."/>
            <person name="Liimatainen K."/>
            <person name="Lipzen A."/>
            <person name="Lukacs Z."/>
            <person name="Mihaltcheva S."/>
            <person name="Morgado L.N."/>
            <person name="Niskanen T."/>
            <person name="Noordeloos M.E."/>
            <person name="Ohm R.A."/>
            <person name="Ortiz-Santana B."/>
            <person name="Ovrebo C."/>
            <person name="Racz N."/>
            <person name="Riley R."/>
            <person name="Savchenko A."/>
            <person name="Shiryaev A."/>
            <person name="Soop K."/>
            <person name="Spirin V."/>
            <person name="Szebenyi C."/>
            <person name="Tomsovsky M."/>
            <person name="Tulloss R.E."/>
            <person name="Uehling J."/>
            <person name="Grigoriev I.V."/>
            <person name="Vagvolgyi C."/>
            <person name="Papp T."/>
            <person name="Martin F.M."/>
            <person name="Miettinen O."/>
            <person name="Hibbett D.S."/>
            <person name="Nagy L.G."/>
        </authorList>
    </citation>
    <scope>NUCLEOTIDE SEQUENCE [LARGE SCALE GENOMIC DNA]</scope>
    <source>
        <strain evidence="2 3">CBS 166.37</strain>
    </source>
</reference>
<feature type="transmembrane region" description="Helical" evidence="1">
    <location>
        <begin position="12"/>
        <end position="35"/>
    </location>
</feature>
<keyword evidence="3" id="KW-1185">Reference proteome</keyword>
<organism evidence="2 3">
    <name type="scientific">Crucibulum laeve</name>
    <dbReference type="NCBI Taxonomy" id="68775"/>
    <lineage>
        <taxon>Eukaryota</taxon>
        <taxon>Fungi</taxon>
        <taxon>Dikarya</taxon>
        <taxon>Basidiomycota</taxon>
        <taxon>Agaricomycotina</taxon>
        <taxon>Agaricomycetes</taxon>
        <taxon>Agaricomycetidae</taxon>
        <taxon>Agaricales</taxon>
        <taxon>Agaricineae</taxon>
        <taxon>Nidulariaceae</taxon>
        <taxon>Crucibulum</taxon>
    </lineage>
</organism>
<keyword evidence="1" id="KW-0812">Transmembrane</keyword>
<sequence>MTDWPHHYVTLSQISILVNHMDAAVLFVLLAFSIFHRFPSPDGQAHCARYPLREKEAQRRDIATGFPMSLRLIMLKFGGLPSSSEDSFLW</sequence>
<proteinExistence type="predicted"/>
<evidence type="ECO:0000256" key="1">
    <source>
        <dbReference type="SAM" id="Phobius"/>
    </source>
</evidence>
<evidence type="ECO:0000313" key="2">
    <source>
        <dbReference type="EMBL" id="TFK37319.1"/>
    </source>
</evidence>
<name>A0A5C3LVR6_9AGAR</name>
<keyword evidence="1" id="KW-1133">Transmembrane helix</keyword>
<dbReference type="AlphaFoldDB" id="A0A5C3LVR6"/>
<evidence type="ECO:0000313" key="3">
    <source>
        <dbReference type="Proteomes" id="UP000308652"/>
    </source>
</evidence>
<dbReference type="EMBL" id="ML213608">
    <property type="protein sequence ID" value="TFK37319.1"/>
    <property type="molecule type" value="Genomic_DNA"/>
</dbReference>
<keyword evidence="1" id="KW-0472">Membrane</keyword>
<protein>
    <submittedName>
        <fullName evidence="2">Uncharacterized protein</fullName>
    </submittedName>
</protein>
<accession>A0A5C3LVR6</accession>